<keyword evidence="3" id="KW-1185">Reference proteome</keyword>
<name>A0A1G8KG37_9SPHI</name>
<evidence type="ECO:0008006" key="4">
    <source>
        <dbReference type="Google" id="ProtNLM"/>
    </source>
</evidence>
<dbReference type="Gene3D" id="3.30.450.20">
    <property type="entry name" value="PAS domain"/>
    <property type="match status" value="1"/>
</dbReference>
<reference evidence="3" key="1">
    <citation type="submission" date="2016-10" db="EMBL/GenBank/DDBJ databases">
        <authorList>
            <person name="Varghese N."/>
            <person name="Submissions S."/>
        </authorList>
    </citation>
    <scope>NUCLEOTIDE SEQUENCE [LARGE SCALE GENOMIC DNA]</scope>
    <source>
        <strain evidence="3">Gh-67</strain>
    </source>
</reference>
<keyword evidence="1" id="KW-0812">Transmembrane</keyword>
<keyword evidence="1" id="KW-0472">Membrane</keyword>
<feature type="transmembrane region" description="Helical" evidence="1">
    <location>
        <begin position="20"/>
        <end position="40"/>
    </location>
</feature>
<dbReference type="AlphaFoldDB" id="A0A1G8KG37"/>
<dbReference type="RefSeq" id="WP_091174927.1">
    <property type="nucleotide sequence ID" value="NZ_FNCG01000020.1"/>
</dbReference>
<evidence type="ECO:0000256" key="1">
    <source>
        <dbReference type="SAM" id="Phobius"/>
    </source>
</evidence>
<dbReference type="STRING" id="551996.SAMN05192573_120102"/>
<dbReference type="Proteomes" id="UP000199705">
    <property type="component" value="Unassembled WGS sequence"/>
</dbReference>
<dbReference type="EMBL" id="FNCG01000020">
    <property type="protein sequence ID" value="SDI42358.1"/>
    <property type="molecule type" value="Genomic_DNA"/>
</dbReference>
<protein>
    <recommendedName>
        <fullName evidence="4">PAS domain-containing protein</fullName>
    </recommendedName>
</protein>
<gene>
    <name evidence="2" type="ORF">SAMN05192573_120102</name>
</gene>
<organism evidence="2 3">
    <name type="scientific">Mucilaginibacter gossypii</name>
    <dbReference type="NCBI Taxonomy" id="551996"/>
    <lineage>
        <taxon>Bacteria</taxon>
        <taxon>Pseudomonadati</taxon>
        <taxon>Bacteroidota</taxon>
        <taxon>Sphingobacteriia</taxon>
        <taxon>Sphingobacteriales</taxon>
        <taxon>Sphingobacteriaceae</taxon>
        <taxon>Mucilaginibacter</taxon>
    </lineage>
</organism>
<evidence type="ECO:0000313" key="3">
    <source>
        <dbReference type="Proteomes" id="UP000199705"/>
    </source>
</evidence>
<sequence length="237" mass="26744">MTIPIQLNKSILDYFSVGGVWQNILFYATILCLLYINILLTRRKKSYKLQPVGDLPDEKDESALTTADSTGLKTNAALNNETATLRNELLALGEKLELSYMKSERLNGQLSEILDSVELTMAYDHTLWDWSLDFSSKEITLSEYGLKLFGFPENTKPVLNEAIHIVDPRYQTALMDAVEKSFKTGADFSITCLVHPLNGSQSKEIKAAGRVYYNEHETPLKLSGKFSITHTEPLMKR</sequence>
<keyword evidence="1" id="KW-1133">Transmembrane helix</keyword>
<evidence type="ECO:0000313" key="2">
    <source>
        <dbReference type="EMBL" id="SDI42358.1"/>
    </source>
</evidence>
<accession>A0A1G8KG37</accession>
<proteinExistence type="predicted"/>